<dbReference type="SUPFAM" id="SSF50370">
    <property type="entry name" value="Ricin B-like lectins"/>
    <property type="match status" value="1"/>
</dbReference>
<accession>A0A4S8P0W3</accession>
<evidence type="ECO:0000313" key="6">
    <source>
        <dbReference type="Proteomes" id="UP000305792"/>
    </source>
</evidence>
<gene>
    <name evidence="5" type="ORF">E9998_22670</name>
</gene>
<dbReference type="EMBL" id="STGX01000021">
    <property type="protein sequence ID" value="THV23633.1"/>
    <property type="molecule type" value="Genomic_DNA"/>
</dbReference>
<evidence type="ECO:0000259" key="4">
    <source>
        <dbReference type="SMART" id="SM00656"/>
    </source>
</evidence>
<dbReference type="SMART" id="SM00710">
    <property type="entry name" value="PbH1"/>
    <property type="match status" value="3"/>
</dbReference>
<comment type="similarity">
    <text evidence="2">Belongs to the polysaccharide lyase 1 family.</text>
</comment>
<dbReference type="AlphaFoldDB" id="A0A4S8P0W3"/>
<evidence type="ECO:0000256" key="1">
    <source>
        <dbReference type="ARBA" id="ARBA00023239"/>
    </source>
</evidence>
<dbReference type="PANTHER" id="PTHR31683">
    <property type="entry name" value="PECTATE LYASE 18-RELATED"/>
    <property type="match status" value="1"/>
</dbReference>
<dbReference type="InterPro" id="IPR045032">
    <property type="entry name" value="PEL"/>
</dbReference>
<feature type="domain" description="Pectate lyase" evidence="4">
    <location>
        <begin position="209"/>
        <end position="421"/>
    </location>
</feature>
<keyword evidence="2" id="KW-0964">Secreted</keyword>
<dbReference type="Proteomes" id="UP000305792">
    <property type="component" value="Unassembled WGS sequence"/>
</dbReference>
<feature type="domain" description="Ricin B lectin" evidence="3">
    <location>
        <begin position="48"/>
        <end position="183"/>
    </location>
</feature>
<dbReference type="InterPro" id="IPR012334">
    <property type="entry name" value="Pectin_lyas_fold"/>
</dbReference>
<dbReference type="GO" id="GO:0005576">
    <property type="term" value="C:extracellular region"/>
    <property type="evidence" value="ECO:0007669"/>
    <property type="project" value="UniProtKB-SubCell"/>
</dbReference>
<keyword evidence="2" id="KW-0624">Polysaccharide degradation</keyword>
<proteinExistence type="inferred from homology"/>
<dbReference type="Gene3D" id="2.160.20.10">
    <property type="entry name" value="Single-stranded right-handed beta-helix, Pectin lyase-like"/>
    <property type="match status" value="1"/>
</dbReference>
<dbReference type="SMART" id="SM00458">
    <property type="entry name" value="RICIN"/>
    <property type="match status" value="1"/>
</dbReference>
<dbReference type="InterPro" id="IPR011050">
    <property type="entry name" value="Pectin_lyase_fold/virulence"/>
</dbReference>
<dbReference type="GO" id="GO:0000272">
    <property type="term" value="P:polysaccharide catabolic process"/>
    <property type="evidence" value="ECO:0007669"/>
    <property type="project" value="UniProtKB-KW"/>
</dbReference>
<comment type="caution">
    <text evidence="5">The sequence shown here is derived from an EMBL/GenBank/DDBJ whole genome shotgun (WGS) entry which is preliminary data.</text>
</comment>
<dbReference type="GO" id="GO:0030570">
    <property type="term" value="F:pectate lyase activity"/>
    <property type="evidence" value="ECO:0007669"/>
    <property type="project" value="InterPro"/>
</dbReference>
<evidence type="ECO:0000256" key="2">
    <source>
        <dbReference type="RuleBase" id="RU361173"/>
    </source>
</evidence>
<keyword evidence="6" id="KW-1185">Reference proteome</keyword>
<dbReference type="SMART" id="SM00656">
    <property type="entry name" value="Amb_all"/>
    <property type="match status" value="1"/>
</dbReference>
<reference evidence="5 6" key="1">
    <citation type="journal article" date="2018" name="Int. J. Syst. Evol. Microbiol.">
        <title>Glycomyces paridis sp. nov., isolated from the medicinal plant Paris polyphylla.</title>
        <authorList>
            <person name="Fang X.M."/>
            <person name="Bai J.L."/>
            <person name="Su J."/>
            <person name="Zhao L.L."/>
            <person name="Liu H.Y."/>
            <person name="Ma B.P."/>
            <person name="Zhang Y.Q."/>
            <person name="Yu L.Y."/>
        </authorList>
    </citation>
    <scope>NUCLEOTIDE SEQUENCE [LARGE SCALE GENOMIC DNA]</scope>
    <source>
        <strain evidence="5 6">CPCC 204357</strain>
    </source>
</reference>
<evidence type="ECO:0000313" key="5">
    <source>
        <dbReference type="EMBL" id="THV23633.1"/>
    </source>
</evidence>
<sequence length="483" mass="52582">MPDAVTPRALTRRTRLLLALAVIAVGSLVAASLSVWNSARADAFEVGTWYNLESRHSGLVMGIRAASMDNGAEVVQWNSNGSYDQQFRFLDAGDGYYRIQTRHSNKVLDVASGSTADGAYVQQWGDSNSTNQQWRITESGGYATFVNRASGKALDVWEWSTTKGGRISQYTPTGGTNQQWKLVPVGSLPTGVDKLEGFGQGTTGGQGGTTVTVTTQAQLEQYANASGAYIVKVAATINISPKGKEIRVGSNKTIIGVGTSGQIVGGGFFLGEGTNNVIIRNLTIRDTLMPEDDPDDKDYDYDGIQMDTASNVWIDHNRIYNMNDGIIDSRKDTTNLTVSWNELGPGNKAFGIGWTDNVTARITIHHNWIHGTGPRNPSTDNVQYAHLYNNFLQDVSGYGNYSRGYTKMVLENSYFENVNDPWYPDSTAQLRQSGSICVDCTGDRITSGSAFNPSDFYSYTLHSASQVPALLDQYSGPQSWLGV</sequence>
<evidence type="ECO:0000259" key="3">
    <source>
        <dbReference type="SMART" id="SM00458"/>
    </source>
</evidence>
<dbReference type="InterPro" id="IPR002022">
    <property type="entry name" value="Pec_lyase"/>
</dbReference>
<organism evidence="5 6">
    <name type="scientific">Glycomyces paridis</name>
    <dbReference type="NCBI Taxonomy" id="2126555"/>
    <lineage>
        <taxon>Bacteria</taxon>
        <taxon>Bacillati</taxon>
        <taxon>Actinomycetota</taxon>
        <taxon>Actinomycetes</taxon>
        <taxon>Glycomycetales</taxon>
        <taxon>Glycomycetaceae</taxon>
        <taxon>Glycomyces</taxon>
    </lineage>
</organism>
<protein>
    <submittedName>
        <fullName evidence="5">Uncharacterized protein</fullName>
    </submittedName>
</protein>
<dbReference type="CDD" id="cd00161">
    <property type="entry name" value="beta-trefoil_Ricin-like"/>
    <property type="match status" value="1"/>
</dbReference>
<dbReference type="SUPFAM" id="SSF51126">
    <property type="entry name" value="Pectin lyase-like"/>
    <property type="match status" value="1"/>
</dbReference>
<keyword evidence="2" id="KW-0119">Carbohydrate metabolism</keyword>
<dbReference type="InterPro" id="IPR000772">
    <property type="entry name" value="Ricin_B_lectin"/>
</dbReference>
<dbReference type="InterPro" id="IPR006311">
    <property type="entry name" value="TAT_signal"/>
</dbReference>
<keyword evidence="1 2" id="KW-0456">Lyase</keyword>
<comment type="subcellular location">
    <subcellularLocation>
        <location evidence="2">Secreted</location>
    </subcellularLocation>
</comment>
<dbReference type="Gene3D" id="2.80.10.50">
    <property type="match status" value="3"/>
</dbReference>
<dbReference type="PROSITE" id="PS50231">
    <property type="entry name" value="RICIN_B_LECTIN"/>
    <property type="match status" value="1"/>
</dbReference>
<dbReference type="InterPro" id="IPR035992">
    <property type="entry name" value="Ricin_B-like_lectins"/>
</dbReference>
<name>A0A4S8P0W3_9ACTN</name>
<dbReference type="PANTHER" id="PTHR31683:SF18">
    <property type="entry name" value="PECTATE LYASE 21-RELATED"/>
    <property type="match status" value="1"/>
</dbReference>
<dbReference type="OrthoDB" id="264773at2"/>
<dbReference type="InterPro" id="IPR006626">
    <property type="entry name" value="PbH1"/>
</dbReference>
<dbReference type="Pfam" id="PF00544">
    <property type="entry name" value="Pectate_lyase_4"/>
    <property type="match status" value="1"/>
</dbReference>
<dbReference type="PROSITE" id="PS51318">
    <property type="entry name" value="TAT"/>
    <property type="match status" value="1"/>
</dbReference>
<dbReference type="Pfam" id="PF14200">
    <property type="entry name" value="RicinB_lectin_2"/>
    <property type="match status" value="2"/>
</dbReference>